<proteinExistence type="predicted"/>
<protein>
    <submittedName>
        <fullName evidence="2">Uncharacterized protein</fullName>
    </submittedName>
</protein>
<comment type="caution">
    <text evidence="2">The sequence shown here is derived from an EMBL/GenBank/DDBJ whole genome shotgun (WGS) entry which is preliminary data.</text>
</comment>
<name>A0A016WE02_9BILA</name>
<gene>
    <name evidence="2" type="primary">Acey_s0762.g2141</name>
    <name evidence="2" type="ORF">Y032_0762g2141</name>
</gene>
<evidence type="ECO:0000313" key="3">
    <source>
        <dbReference type="Proteomes" id="UP000024635"/>
    </source>
</evidence>
<sequence>MSIAATAAVSGAKCERVASRRGTSPRSIRLTMTSEKIALGIISKMERRSAVHPCQVDLDDEKGRAQTGGARPARRRACAEGNFEDPGNFAALSRIFVRTQNNDWLAVVY</sequence>
<keyword evidence="3" id="KW-1185">Reference proteome</keyword>
<feature type="region of interest" description="Disordered" evidence="1">
    <location>
        <begin position="1"/>
        <end position="26"/>
    </location>
</feature>
<dbReference type="EMBL" id="JARK01000362">
    <property type="protein sequence ID" value="EYC37846.1"/>
    <property type="molecule type" value="Genomic_DNA"/>
</dbReference>
<reference evidence="3" key="1">
    <citation type="journal article" date="2015" name="Nat. Genet.">
        <title>The genome and transcriptome of the zoonotic hookworm Ancylostoma ceylanicum identify infection-specific gene families.</title>
        <authorList>
            <person name="Schwarz E.M."/>
            <person name="Hu Y."/>
            <person name="Antoshechkin I."/>
            <person name="Miller M.M."/>
            <person name="Sternberg P.W."/>
            <person name="Aroian R.V."/>
        </authorList>
    </citation>
    <scope>NUCLEOTIDE SEQUENCE</scope>
    <source>
        <strain evidence="3">HY135</strain>
    </source>
</reference>
<evidence type="ECO:0000256" key="1">
    <source>
        <dbReference type="SAM" id="MobiDB-lite"/>
    </source>
</evidence>
<dbReference type="AlphaFoldDB" id="A0A016WE02"/>
<dbReference type="Proteomes" id="UP000024635">
    <property type="component" value="Unassembled WGS sequence"/>
</dbReference>
<evidence type="ECO:0000313" key="2">
    <source>
        <dbReference type="EMBL" id="EYC37846.1"/>
    </source>
</evidence>
<accession>A0A016WE02</accession>
<organism evidence="2 3">
    <name type="scientific">Ancylostoma ceylanicum</name>
    <dbReference type="NCBI Taxonomy" id="53326"/>
    <lineage>
        <taxon>Eukaryota</taxon>
        <taxon>Metazoa</taxon>
        <taxon>Ecdysozoa</taxon>
        <taxon>Nematoda</taxon>
        <taxon>Chromadorea</taxon>
        <taxon>Rhabditida</taxon>
        <taxon>Rhabditina</taxon>
        <taxon>Rhabditomorpha</taxon>
        <taxon>Strongyloidea</taxon>
        <taxon>Ancylostomatidae</taxon>
        <taxon>Ancylostomatinae</taxon>
        <taxon>Ancylostoma</taxon>
    </lineage>
</organism>